<dbReference type="Pfam" id="PF00144">
    <property type="entry name" value="Beta-lactamase"/>
    <property type="match status" value="1"/>
</dbReference>
<proteinExistence type="predicted"/>
<organism evidence="2 3">
    <name type="scientific">Ectopseudomonas chengduensis</name>
    <dbReference type="NCBI Taxonomy" id="489632"/>
    <lineage>
        <taxon>Bacteria</taxon>
        <taxon>Pseudomonadati</taxon>
        <taxon>Pseudomonadota</taxon>
        <taxon>Gammaproteobacteria</taxon>
        <taxon>Pseudomonadales</taxon>
        <taxon>Pseudomonadaceae</taxon>
        <taxon>Ectopseudomonas</taxon>
    </lineage>
</organism>
<dbReference type="InterPro" id="IPR001466">
    <property type="entry name" value="Beta-lactam-related"/>
</dbReference>
<dbReference type="InterPro" id="IPR012338">
    <property type="entry name" value="Beta-lactam/transpept-like"/>
</dbReference>
<dbReference type="SUPFAM" id="SSF56601">
    <property type="entry name" value="beta-lactamase/transpeptidase-like"/>
    <property type="match status" value="1"/>
</dbReference>
<dbReference type="PANTHER" id="PTHR43283:SF7">
    <property type="entry name" value="BETA-LACTAMASE-RELATED DOMAIN-CONTAINING PROTEIN"/>
    <property type="match status" value="1"/>
</dbReference>
<dbReference type="EMBL" id="FMZQ01000004">
    <property type="protein sequence ID" value="SDC59122.1"/>
    <property type="molecule type" value="Genomic_DNA"/>
</dbReference>
<dbReference type="InterPro" id="IPR050789">
    <property type="entry name" value="Diverse_Enzym_Activities"/>
</dbReference>
<evidence type="ECO:0000259" key="1">
    <source>
        <dbReference type="Pfam" id="PF00144"/>
    </source>
</evidence>
<dbReference type="RefSeq" id="WP_017678076.1">
    <property type="nucleotide sequence ID" value="NZ_FMZQ01000004.1"/>
</dbReference>
<reference evidence="3" key="1">
    <citation type="submission" date="2016-10" db="EMBL/GenBank/DDBJ databases">
        <authorList>
            <person name="Varghese N."/>
            <person name="Submissions S."/>
        </authorList>
    </citation>
    <scope>NUCLEOTIDE SEQUENCE [LARGE SCALE GENOMIC DNA]</scope>
    <source>
        <strain evidence="3">DSM 26382</strain>
    </source>
</reference>
<evidence type="ECO:0000313" key="3">
    <source>
        <dbReference type="Proteomes" id="UP000199467"/>
    </source>
</evidence>
<keyword evidence="3" id="KW-1185">Reference proteome</keyword>
<dbReference type="PANTHER" id="PTHR43283">
    <property type="entry name" value="BETA-LACTAMASE-RELATED"/>
    <property type="match status" value="1"/>
</dbReference>
<name>A0A1G6MUC5_9GAMM</name>
<dbReference type="Proteomes" id="UP000199467">
    <property type="component" value="Unassembled WGS sequence"/>
</dbReference>
<accession>A0A1G6MUC5</accession>
<dbReference type="AlphaFoldDB" id="A0A1G6MUC5"/>
<sequence>MSISLLRRLSLALGFSLAASTALAENWPQPDWQSQPRVESTALAELEQYAFPERDDVERTGVRTDALLVIRDGQIVYERYAEPTTARTAHLTWSMAKSLLATTLGVAYGEGRFKLDAPAAQYYPAMAEHPQIKIGHLLNWASGLAWEEDYEYAPLKSSVVAMLYTRGRTDMAAFTAAHAADAAPGTRFRYSSGDSNVLAAALRGMVGEQAYADYPWTALFEPLGITRATWERDASGTFVASSYAYLSARDLARVGLLMQRGGRWGERQLLPAAWVDFVSTPFADYQPQLAKPGDAVPGGHWWLNAELPGSTRPWPDAPADTIAALGHWGQGLYVMPQDNLLVVRYADDRDGSFNHNELLKRVRAAFAEEVQP</sequence>
<protein>
    <submittedName>
        <fullName evidence="2">CubicO group peptidase, beta-lactamase class C family</fullName>
    </submittedName>
</protein>
<gene>
    <name evidence="2" type="ORF">SAMN05216576_104214</name>
</gene>
<evidence type="ECO:0000313" key="2">
    <source>
        <dbReference type="EMBL" id="SDC59122.1"/>
    </source>
</evidence>
<dbReference type="Gene3D" id="3.40.710.10">
    <property type="entry name" value="DD-peptidase/beta-lactamase superfamily"/>
    <property type="match status" value="1"/>
</dbReference>
<feature type="domain" description="Beta-lactamase-related" evidence="1">
    <location>
        <begin position="54"/>
        <end position="356"/>
    </location>
</feature>